<sequence>MNYFSNNFHIVSPTQCAGFFATLQHVFLFGALFALVNLLAMVPRDIIVLPHVLYLALHGEQKEHNEIDEKNWPEHRHVEGAAKCHE</sequence>
<dbReference type="Proteomes" id="UP001163321">
    <property type="component" value="Chromosome 12"/>
</dbReference>
<reference evidence="1 2" key="1">
    <citation type="journal article" date="2022" name="bioRxiv">
        <title>The genome of the oomycete Peronosclerospora sorghi, a cosmopolitan pathogen of maize and sorghum, is inflated with dispersed pseudogenes.</title>
        <authorList>
            <person name="Fletcher K."/>
            <person name="Martin F."/>
            <person name="Isakeit T."/>
            <person name="Cavanaugh K."/>
            <person name="Magill C."/>
            <person name="Michelmore R."/>
        </authorList>
    </citation>
    <scope>NUCLEOTIDE SEQUENCE [LARGE SCALE GENOMIC DNA]</scope>
    <source>
        <strain evidence="1">P6</strain>
    </source>
</reference>
<protein>
    <submittedName>
        <fullName evidence="1">Uncharacterized protein</fullName>
    </submittedName>
</protein>
<accession>A0ACC0WJW2</accession>
<evidence type="ECO:0000313" key="1">
    <source>
        <dbReference type="EMBL" id="KAI9919134.1"/>
    </source>
</evidence>
<evidence type="ECO:0000313" key="2">
    <source>
        <dbReference type="Proteomes" id="UP001163321"/>
    </source>
</evidence>
<name>A0ACC0WJW2_9STRA</name>
<organism evidence="1 2">
    <name type="scientific">Peronosclerospora sorghi</name>
    <dbReference type="NCBI Taxonomy" id="230839"/>
    <lineage>
        <taxon>Eukaryota</taxon>
        <taxon>Sar</taxon>
        <taxon>Stramenopiles</taxon>
        <taxon>Oomycota</taxon>
        <taxon>Peronosporomycetes</taxon>
        <taxon>Peronosporales</taxon>
        <taxon>Peronosporaceae</taxon>
        <taxon>Peronosclerospora</taxon>
    </lineage>
</organism>
<gene>
    <name evidence="1" type="ORF">PsorP6_011246</name>
</gene>
<proteinExistence type="predicted"/>
<dbReference type="EMBL" id="CM047591">
    <property type="protein sequence ID" value="KAI9919134.1"/>
    <property type="molecule type" value="Genomic_DNA"/>
</dbReference>
<comment type="caution">
    <text evidence="1">The sequence shown here is derived from an EMBL/GenBank/DDBJ whole genome shotgun (WGS) entry which is preliminary data.</text>
</comment>
<keyword evidence="2" id="KW-1185">Reference proteome</keyword>